<keyword evidence="2" id="KW-1185">Reference proteome</keyword>
<proteinExistence type="predicted"/>
<organism evidence="1 2">
    <name type="scientific">Nonlabens dokdonensis</name>
    <dbReference type="NCBI Taxonomy" id="328515"/>
    <lineage>
        <taxon>Bacteria</taxon>
        <taxon>Pseudomonadati</taxon>
        <taxon>Bacteroidota</taxon>
        <taxon>Flavobacteriia</taxon>
        <taxon>Flavobacteriales</taxon>
        <taxon>Flavobacteriaceae</taxon>
        <taxon>Nonlabens</taxon>
    </lineage>
</organism>
<name>A0ABX5Q3A1_9FLAO</name>
<protein>
    <submittedName>
        <fullName evidence="1">Uncharacterized protein</fullName>
    </submittedName>
</protein>
<dbReference type="RefSeq" id="WP_015362203.1">
    <property type="nucleotide sequence ID" value="NZ_QKZR01000001.1"/>
</dbReference>
<sequence>MDLQSRKIEFIQEFLKLESDDAISKLELTLKNISNKLKSEPVEPMTMEELNARIDKSEDDFVNGSYISAEELLEKFK</sequence>
<comment type="caution">
    <text evidence="1">The sequence shown here is derived from an EMBL/GenBank/DDBJ whole genome shotgun (WGS) entry which is preliminary data.</text>
</comment>
<evidence type="ECO:0000313" key="2">
    <source>
        <dbReference type="Proteomes" id="UP000248584"/>
    </source>
</evidence>
<dbReference type="Proteomes" id="UP000248584">
    <property type="component" value="Unassembled WGS sequence"/>
</dbReference>
<dbReference type="EMBL" id="QKZR01000001">
    <property type="protein sequence ID" value="PZX44353.1"/>
    <property type="molecule type" value="Genomic_DNA"/>
</dbReference>
<evidence type="ECO:0000313" key="1">
    <source>
        <dbReference type="EMBL" id="PZX44353.1"/>
    </source>
</evidence>
<reference evidence="1 2" key="1">
    <citation type="submission" date="2018-06" db="EMBL/GenBank/DDBJ databases">
        <title>Genomic Encyclopedia of Archaeal and Bacterial Type Strains, Phase II (KMG-II): from individual species to whole genera.</title>
        <authorList>
            <person name="Goeker M."/>
        </authorList>
    </citation>
    <scope>NUCLEOTIDE SEQUENCE [LARGE SCALE GENOMIC DNA]</scope>
    <source>
        <strain evidence="1 2">DSM 17205</strain>
    </source>
</reference>
<gene>
    <name evidence="1" type="ORF">LX97_01364</name>
</gene>
<accession>A0ABX5Q3A1</accession>